<name>A0ABQ1KFA4_9RHOB</name>
<evidence type="ECO:0000256" key="5">
    <source>
        <dbReference type="ARBA" id="ARBA00023004"/>
    </source>
</evidence>
<organism evidence="7 8">
    <name type="scientific">Marivita lacus</name>
    <dbReference type="NCBI Taxonomy" id="1323742"/>
    <lineage>
        <taxon>Bacteria</taxon>
        <taxon>Pseudomonadati</taxon>
        <taxon>Pseudomonadota</taxon>
        <taxon>Alphaproteobacteria</taxon>
        <taxon>Rhodobacterales</taxon>
        <taxon>Roseobacteraceae</taxon>
        <taxon>Marivita</taxon>
    </lineage>
</organism>
<dbReference type="EMBL" id="BMFC01000002">
    <property type="protein sequence ID" value="GGB97340.1"/>
    <property type="molecule type" value="Genomic_DNA"/>
</dbReference>
<evidence type="ECO:0000256" key="1">
    <source>
        <dbReference type="ARBA" id="ARBA00022448"/>
    </source>
</evidence>
<dbReference type="Gene3D" id="1.20.120.10">
    <property type="entry name" value="Cytochrome c/b562"/>
    <property type="match status" value="1"/>
</dbReference>
<keyword evidence="8" id="KW-1185">Reference proteome</keyword>
<reference evidence="8" key="1">
    <citation type="journal article" date="2019" name="Int. J. Syst. Evol. Microbiol.">
        <title>The Global Catalogue of Microorganisms (GCM) 10K type strain sequencing project: providing services to taxonomists for standard genome sequencing and annotation.</title>
        <authorList>
            <consortium name="The Broad Institute Genomics Platform"/>
            <consortium name="The Broad Institute Genome Sequencing Center for Infectious Disease"/>
            <person name="Wu L."/>
            <person name="Ma J."/>
        </authorList>
    </citation>
    <scope>NUCLEOTIDE SEQUENCE [LARGE SCALE GENOMIC DNA]</scope>
    <source>
        <strain evidence="8">CGMCC 1.12478</strain>
    </source>
</reference>
<evidence type="ECO:0000313" key="8">
    <source>
        <dbReference type="Proteomes" id="UP000645462"/>
    </source>
</evidence>
<dbReference type="SUPFAM" id="SSF47175">
    <property type="entry name" value="Cytochromes"/>
    <property type="match status" value="1"/>
</dbReference>
<evidence type="ECO:0000256" key="4">
    <source>
        <dbReference type="ARBA" id="ARBA00022982"/>
    </source>
</evidence>
<dbReference type="PRINTS" id="PR00608">
    <property type="entry name" value="CYTCHROMECII"/>
</dbReference>
<dbReference type="Pfam" id="PF01322">
    <property type="entry name" value="Cytochrom_C_2"/>
    <property type="match status" value="1"/>
</dbReference>
<dbReference type="InterPro" id="IPR012127">
    <property type="entry name" value="Cyt_c_prime"/>
</dbReference>
<evidence type="ECO:0000256" key="6">
    <source>
        <dbReference type="SAM" id="SignalP"/>
    </source>
</evidence>
<keyword evidence="6" id="KW-0732">Signal</keyword>
<keyword evidence="4" id="KW-0249">Electron transport</keyword>
<proteinExistence type="predicted"/>
<dbReference type="InterPro" id="IPR002321">
    <property type="entry name" value="Cyt_c_II"/>
</dbReference>
<feature type="signal peptide" evidence="6">
    <location>
        <begin position="1"/>
        <end position="22"/>
    </location>
</feature>
<dbReference type="PIRSF" id="PIRSF000027">
    <property type="entry name" value="Cytc_c_prime"/>
    <property type="match status" value="1"/>
</dbReference>
<keyword evidence="2" id="KW-0349">Heme</keyword>
<dbReference type="Proteomes" id="UP000645462">
    <property type="component" value="Unassembled WGS sequence"/>
</dbReference>
<dbReference type="PROSITE" id="PS51009">
    <property type="entry name" value="CYTCII"/>
    <property type="match status" value="1"/>
</dbReference>
<evidence type="ECO:0000256" key="3">
    <source>
        <dbReference type="ARBA" id="ARBA00022723"/>
    </source>
</evidence>
<sequence>MKKHLTFAIAFAALGCGTAAYAQDDFTAQLKARQGQFRIMAINLGILGGMAQGKTEYNAEEAQAAADTLVAVSMIQQAPMWPAGSDDMAIEGTRAQPSIWEQNDDFLAKWGDFGTAALALQAAAAGGVEGLGPVMGQVGNACSACHDNHRAPAN</sequence>
<keyword evidence="3" id="KW-0479">Metal-binding</keyword>
<feature type="chain" id="PRO_5046376746" evidence="6">
    <location>
        <begin position="23"/>
        <end position="154"/>
    </location>
</feature>
<evidence type="ECO:0000313" key="7">
    <source>
        <dbReference type="EMBL" id="GGB97340.1"/>
    </source>
</evidence>
<keyword evidence="5" id="KW-0408">Iron</keyword>
<keyword evidence="1" id="KW-0813">Transport</keyword>
<evidence type="ECO:0000256" key="2">
    <source>
        <dbReference type="ARBA" id="ARBA00022617"/>
    </source>
</evidence>
<protein>
    <submittedName>
        <fullName evidence="7">Cytochrome C556</fullName>
    </submittedName>
</protein>
<dbReference type="RefSeq" id="WP_188481113.1">
    <property type="nucleotide sequence ID" value="NZ_BMFC01000002.1"/>
</dbReference>
<accession>A0ABQ1KFA4</accession>
<dbReference type="PROSITE" id="PS51257">
    <property type="entry name" value="PROKAR_LIPOPROTEIN"/>
    <property type="match status" value="1"/>
</dbReference>
<dbReference type="InterPro" id="IPR015984">
    <property type="entry name" value="Cyt_c_prime_subgr"/>
</dbReference>
<comment type="caution">
    <text evidence="7">The sequence shown here is derived from an EMBL/GenBank/DDBJ whole genome shotgun (WGS) entry which is preliminary data.</text>
</comment>
<dbReference type="InterPro" id="IPR010980">
    <property type="entry name" value="Cyt_c/b562"/>
</dbReference>
<gene>
    <name evidence="7" type="ORF">GCM10011363_12500</name>
</gene>